<evidence type="ECO:0000313" key="3">
    <source>
        <dbReference type="Proteomes" id="UP000070263"/>
    </source>
</evidence>
<evidence type="ECO:0000313" key="2">
    <source>
        <dbReference type="EMBL" id="KXB07560.1"/>
    </source>
</evidence>
<protein>
    <recommendedName>
        <fullName evidence="1">PD-(D/E)XK endonuclease-like domain-containing protein</fullName>
    </recommendedName>
</protein>
<dbReference type="InterPro" id="IPR011604">
    <property type="entry name" value="PDDEXK-like_dom_sf"/>
</dbReference>
<accession>A0A133VMB8</accession>
<reference evidence="2 3" key="1">
    <citation type="journal article" date="2016" name="Sci. Rep.">
        <title>Metabolic traits of an uncultured archaeal lineage -MSBL1- from brine pools of the Red Sea.</title>
        <authorList>
            <person name="Mwirichia R."/>
            <person name="Alam I."/>
            <person name="Rashid M."/>
            <person name="Vinu M."/>
            <person name="Ba-Alawi W."/>
            <person name="Anthony Kamau A."/>
            <person name="Kamanda Ngugi D."/>
            <person name="Goker M."/>
            <person name="Klenk H.P."/>
            <person name="Bajic V."/>
            <person name="Stingl U."/>
        </authorList>
    </citation>
    <scope>NUCLEOTIDE SEQUENCE [LARGE SCALE GENOMIC DNA]</scope>
    <source>
        <strain evidence="2">SCGC-AAA382A20</strain>
    </source>
</reference>
<evidence type="ECO:0000259" key="1">
    <source>
        <dbReference type="Pfam" id="PF12705"/>
    </source>
</evidence>
<proteinExistence type="predicted"/>
<dbReference type="AlphaFoldDB" id="A0A133VMB8"/>
<feature type="domain" description="PD-(D/E)XK endonuclease-like" evidence="1">
    <location>
        <begin position="4"/>
        <end position="112"/>
    </location>
</feature>
<keyword evidence="3" id="KW-1185">Reference proteome</keyword>
<gene>
    <name evidence="2" type="ORF">AKJ51_01050</name>
</gene>
<sequence length="115" mass="13208">MNLLEKTEDGNQILTDFKTVSSRRAQDEGQLLLYREALRATGYTDADNIQLRCVVLLKTKEPDIDVQTFDPDDSKLKKLMSLYKESWKAIQDGVYYPTPGWQCQSCQWSHVCSQG</sequence>
<organism evidence="2 3">
    <name type="scientific">candidate division MSBL1 archaeon SCGC-AAA382A20</name>
    <dbReference type="NCBI Taxonomy" id="1698280"/>
    <lineage>
        <taxon>Archaea</taxon>
        <taxon>Methanobacteriati</taxon>
        <taxon>Methanobacteriota</taxon>
        <taxon>candidate division MSBL1</taxon>
    </lineage>
</organism>
<comment type="caution">
    <text evidence="2">The sequence shown here is derived from an EMBL/GenBank/DDBJ whole genome shotgun (WGS) entry which is preliminary data.</text>
</comment>
<dbReference type="InterPro" id="IPR038726">
    <property type="entry name" value="PDDEXK_AddAB-type"/>
</dbReference>
<dbReference type="Gene3D" id="3.90.320.10">
    <property type="match status" value="1"/>
</dbReference>
<dbReference type="Pfam" id="PF12705">
    <property type="entry name" value="PDDEXK_1"/>
    <property type="match status" value="1"/>
</dbReference>
<name>A0A133VMB8_9EURY</name>
<dbReference type="Proteomes" id="UP000070263">
    <property type="component" value="Unassembled WGS sequence"/>
</dbReference>
<dbReference type="EMBL" id="LHYE01000006">
    <property type="protein sequence ID" value="KXB07560.1"/>
    <property type="molecule type" value="Genomic_DNA"/>
</dbReference>